<reference evidence="1" key="1">
    <citation type="submission" date="2021-01" db="EMBL/GenBank/DDBJ databases">
        <title>A chromosome-scale assembly of European eel, Anguilla anguilla.</title>
        <authorList>
            <person name="Henkel C."/>
            <person name="Jong-Raadsen S.A."/>
            <person name="Dufour S."/>
            <person name="Weltzien F.-A."/>
            <person name="Palstra A.P."/>
            <person name="Pelster B."/>
            <person name="Spaink H.P."/>
            <person name="Van Den Thillart G.E."/>
            <person name="Jansen H."/>
            <person name="Zahm M."/>
            <person name="Klopp C."/>
            <person name="Cedric C."/>
            <person name="Louis A."/>
            <person name="Berthelot C."/>
            <person name="Parey E."/>
            <person name="Roest Crollius H."/>
            <person name="Montfort J."/>
            <person name="Robinson-Rechavi M."/>
            <person name="Bucao C."/>
            <person name="Bouchez O."/>
            <person name="Gislard M."/>
            <person name="Lluch J."/>
            <person name="Milhes M."/>
            <person name="Lampietro C."/>
            <person name="Lopez Roques C."/>
            <person name="Donnadieu C."/>
            <person name="Braasch I."/>
            <person name="Desvignes T."/>
            <person name="Postlethwait J."/>
            <person name="Bobe J."/>
            <person name="Guiguen Y."/>
            <person name="Dirks R."/>
        </authorList>
    </citation>
    <scope>NUCLEOTIDE SEQUENCE</scope>
    <source>
        <strain evidence="1">Tag_6206</strain>
        <tissue evidence="1">Liver</tissue>
    </source>
</reference>
<comment type="caution">
    <text evidence="1">The sequence shown here is derived from an EMBL/GenBank/DDBJ whole genome shotgun (WGS) entry which is preliminary data.</text>
</comment>
<protein>
    <submittedName>
        <fullName evidence="1">Uncharacterized protein</fullName>
    </submittedName>
</protein>
<keyword evidence="2" id="KW-1185">Reference proteome</keyword>
<sequence>MYIRSELLANDGNYSCVENTSLTKKKKRTKNLDLLFGIKRMRCILWRGVPNVLSDLRGNYFACVSGLILHSEARNGAVPVLLTARRSLLPAGAR</sequence>
<evidence type="ECO:0000313" key="2">
    <source>
        <dbReference type="Proteomes" id="UP001044222"/>
    </source>
</evidence>
<proteinExistence type="predicted"/>
<dbReference type="Proteomes" id="UP001044222">
    <property type="component" value="Chromosome 9"/>
</dbReference>
<dbReference type="EMBL" id="JAFIRN010000009">
    <property type="protein sequence ID" value="KAG5842424.1"/>
    <property type="molecule type" value="Genomic_DNA"/>
</dbReference>
<evidence type="ECO:0000313" key="1">
    <source>
        <dbReference type="EMBL" id="KAG5842424.1"/>
    </source>
</evidence>
<dbReference type="AlphaFoldDB" id="A0A9D3M619"/>
<accession>A0A9D3M619</accession>
<organism evidence="1 2">
    <name type="scientific">Anguilla anguilla</name>
    <name type="common">European freshwater eel</name>
    <name type="synonym">Muraena anguilla</name>
    <dbReference type="NCBI Taxonomy" id="7936"/>
    <lineage>
        <taxon>Eukaryota</taxon>
        <taxon>Metazoa</taxon>
        <taxon>Chordata</taxon>
        <taxon>Craniata</taxon>
        <taxon>Vertebrata</taxon>
        <taxon>Euteleostomi</taxon>
        <taxon>Actinopterygii</taxon>
        <taxon>Neopterygii</taxon>
        <taxon>Teleostei</taxon>
        <taxon>Anguilliformes</taxon>
        <taxon>Anguillidae</taxon>
        <taxon>Anguilla</taxon>
    </lineage>
</organism>
<gene>
    <name evidence="1" type="ORF">ANANG_G00177510</name>
</gene>
<name>A0A9D3M619_ANGAN</name>